<keyword evidence="3" id="KW-1185">Reference proteome</keyword>
<organism evidence="2 3">
    <name type="scientific">Bodo saltans</name>
    <name type="common">Flagellated protozoan</name>
    <dbReference type="NCBI Taxonomy" id="75058"/>
    <lineage>
        <taxon>Eukaryota</taxon>
        <taxon>Discoba</taxon>
        <taxon>Euglenozoa</taxon>
        <taxon>Kinetoplastea</taxon>
        <taxon>Metakinetoplastina</taxon>
        <taxon>Eubodonida</taxon>
        <taxon>Bodonidae</taxon>
        <taxon>Bodo</taxon>
    </lineage>
</organism>
<evidence type="ECO:0000313" key="3">
    <source>
        <dbReference type="Proteomes" id="UP000051952"/>
    </source>
</evidence>
<evidence type="ECO:0000256" key="1">
    <source>
        <dbReference type="SAM" id="MobiDB-lite"/>
    </source>
</evidence>
<sequence>MCVSFFDVNVFQNSKKMTKLRSKLQQLAKKRAHRKTVQKRKVDRAAKDILAKKTAEQIRLEEQTNLEMERLANPELDAGEDPQPSTLADGLIIDKKLVASIVMPGRPSGPALKKGAKKQLTRKQLKRKEKGIEKGSGIADQMNKKWNVKKMRVKVRAQVRNENLH</sequence>
<dbReference type="Proteomes" id="UP000051952">
    <property type="component" value="Unassembled WGS sequence"/>
</dbReference>
<feature type="region of interest" description="Disordered" evidence="1">
    <location>
        <begin position="105"/>
        <end position="138"/>
    </location>
</feature>
<dbReference type="VEuPathDB" id="TriTrypDB:BSAL_18525"/>
<dbReference type="EMBL" id="CYKH01001692">
    <property type="protein sequence ID" value="CUG88963.1"/>
    <property type="molecule type" value="Genomic_DNA"/>
</dbReference>
<dbReference type="OMA" id="DHKKRCV"/>
<name>A0A0S4JBT2_BODSA</name>
<dbReference type="AlphaFoldDB" id="A0A0S4JBT2"/>
<accession>A0A0S4JBT2</accession>
<gene>
    <name evidence="2" type="ORF">BSAL_18525</name>
</gene>
<reference evidence="3" key="1">
    <citation type="submission" date="2015-09" db="EMBL/GenBank/DDBJ databases">
        <authorList>
            <consortium name="Pathogen Informatics"/>
        </authorList>
    </citation>
    <scope>NUCLEOTIDE SEQUENCE [LARGE SCALE GENOMIC DNA]</scope>
    <source>
        <strain evidence="3">Lake Konstanz</strain>
    </source>
</reference>
<dbReference type="OrthoDB" id="277743at2759"/>
<protein>
    <submittedName>
        <fullName evidence="2">Uncharacterized protein</fullName>
    </submittedName>
</protein>
<feature type="compositionally biased region" description="Basic residues" evidence="1">
    <location>
        <begin position="114"/>
        <end position="129"/>
    </location>
</feature>
<proteinExistence type="predicted"/>
<evidence type="ECO:0000313" key="2">
    <source>
        <dbReference type="EMBL" id="CUG88963.1"/>
    </source>
</evidence>